<dbReference type="SUPFAM" id="SSF52540">
    <property type="entry name" value="P-loop containing nucleoside triphosphate hydrolases"/>
    <property type="match status" value="2"/>
</dbReference>
<proteinExistence type="predicted"/>
<dbReference type="EMBL" id="ACCJ01000012">
    <property type="protein sequence ID" value="EEG57693.1"/>
    <property type="molecule type" value="Genomic_DNA"/>
</dbReference>
<feature type="region of interest" description="Disordered" evidence="2">
    <location>
        <begin position="185"/>
        <end position="215"/>
    </location>
</feature>
<dbReference type="HOGENOM" id="CLU_412628_0_0_9"/>
<dbReference type="Proteomes" id="UP000004756">
    <property type="component" value="Unassembled WGS sequence"/>
</dbReference>
<feature type="coiled-coil region" evidence="1">
    <location>
        <begin position="404"/>
        <end position="470"/>
    </location>
</feature>
<gene>
    <name evidence="3" type="ORF">CLOSTASPAR_00194</name>
</gene>
<evidence type="ECO:0000256" key="1">
    <source>
        <dbReference type="SAM" id="Coils"/>
    </source>
</evidence>
<keyword evidence="4" id="KW-1185">Reference proteome</keyword>
<reference evidence="3 4" key="1">
    <citation type="submission" date="2009-02" db="EMBL/GenBank/DDBJ databases">
        <title>Draft genome sequence of Clostridium asparagiforme (DSM 15981).</title>
        <authorList>
            <person name="Sudarsanam P."/>
            <person name="Ley R."/>
            <person name="Guruge J."/>
            <person name="Turnbaugh P.J."/>
            <person name="Mahowald M."/>
            <person name="Liep D."/>
            <person name="Gordon J."/>
        </authorList>
    </citation>
    <scope>NUCLEOTIDE SEQUENCE [LARGE SCALE GENOMIC DNA]</scope>
    <source>
        <strain evidence="3 4">DSM 15981</strain>
    </source>
</reference>
<dbReference type="InterPro" id="IPR027417">
    <property type="entry name" value="P-loop_NTPase"/>
</dbReference>
<keyword evidence="1" id="KW-0175">Coiled coil</keyword>
<evidence type="ECO:0000313" key="3">
    <source>
        <dbReference type="EMBL" id="EEG57693.1"/>
    </source>
</evidence>
<name>C0CT96_9FIRM</name>
<organism evidence="3 4">
    <name type="scientific">[Clostridium] asparagiforme DSM 15981</name>
    <dbReference type="NCBI Taxonomy" id="518636"/>
    <lineage>
        <taxon>Bacteria</taxon>
        <taxon>Bacillati</taxon>
        <taxon>Bacillota</taxon>
        <taxon>Clostridia</taxon>
        <taxon>Lachnospirales</taxon>
        <taxon>Lachnospiraceae</taxon>
        <taxon>Enterocloster</taxon>
    </lineage>
</organism>
<feature type="compositionally biased region" description="Basic and acidic residues" evidence="2">
    <location>
        <begin position="202"/>
        <end position="215"/>
    </location>
</feature>
<dbReference type="RefSeq" id="WP_007705399.1">
    <property type="nucleotide sequence ID" value="NZ_CP102272.1"/>
</dbReference>
<evidence type="ECO:0000256" key="2">
    <source>
        <dbReference type="SAM" id="MobiDB-lite"/>
    </source>
</evidence>
<comment type="caution">
    <text evidence="3">The sequence shown here is derived from an EMBL/GenBank/DDBJ whole genome shotgun (WGS) entry which is preliminary data.</text>
</comment>
<sequence length="637" mass="74093">MKIRILGWTCENIRQFRNLEFHLEDEAGLPHIYLVMMRNGTGKTTTMNLIRTVLSGSDMAEQEVRSYRPTEYDCEEGKFTLTMQYDDKRYFYVLKLDYLDGKFQYFTSRTGESGGLESDRMIPRELKVFDNRDFICRFVFDGEQAQLTLDSGTEEAEKAITYLYRVNELDNLIGDINKLIDEKQKETNDKGKSTISIRQLKTRRDNKSSNHESLLKRKEILQKEEKRLQAQKSELERQQAELIAENENLQAEKDKLERNKDEINNAMKTCFTKIHAQIVLPFHIHDKFENRLKTLFNNMQILKLPKTTAKEFFVELSEKPKCICGHDIGEKEKKHILENADRYLGAEELSVINAVKHKLRTFETSNELYDELEKLQNSKEDLVWMNGQIEDLNTKLEPEKQEVAQQISIDLEKVNGELNDVQQELSVLLSPASGVYAREENNLELAQKAMDAAQKAYDEATNTYQFAQRSRRMIRYIQQIKTLTLEKLKKNILKDVNIRLAQLIKNDKVSIDRIDKSLILHKKEKVSEAQTLAVAYAYIGSLFEHSVHDFPFLIDSPAAKMDRDIRRTAAEVLPELFDQLIILVTSGELDKFADRFYNRNDVKYVTIENDEVCGTTCNFDKGFFASYQEDEVANYGI</sequence>
<evidence type="ECO:0000313" key="4">
    <source>
        <dbReference type="Proteomes" id="UP000004756"/>
    </source>
</evidence>
<protein>
    <submittedName>
        <fullName evidence="3">Putative DNA sulfur modification protein DndD</fullName>
    </submittedName>
</protein>
<dbReference type="AlphaFoldDB" id="C0CT96"/>
<accession>C0CT96</accession>
<dbReference type="Gene3D" id="3.40.50.300">
    <property type="entry name" value="P-loop containing nucleotide triphosphate hydrolases"/>
    <property type="match status" value="1"/>
</dbReference>